<gene>
    <name evidence="9" type="ORF">ADUPG1_001224</name>
</gene>
<dbReference type="Proteomes" id="UP001057375">
    <property type="component" value="Unassembled WGS sequence"/>
</dbReference>
<dbReference type="SUPFAM" id="SSF52096">
    <property type="entry name" value="ClpP/crotonase"/>
    <property type="match status" value="1"/>
</dbReference>
<keyword evidence="2" id="KW-0276">Fatty acid metabolism</keyword>
<evidence type="ECO:0000256" key="3">
    <source>
        <dbReference type="ARBA" id="ARBA00022946"/>
    </source>
</evidence>
<evidence type="ECO:0000256" key="2">
    <source>
        <dbReference type="ARBA" id="ARBA00022832"/>
    </source>
</evidence>
<dbReference type="InterPro" id="IPR029045">
    <property type="entry name" value="ClpP/crotonase-like_dom_sf"/>
</dbReference>
<keyword evidence="10" id="KW-1185">Reference proteome</keyword>
<name>A0ABQ5KDV5_9EUKA</name>
<protein>
    <recommendedName>
        <fullName evidence="7">Enoyl-CoA hydratase domain-containing protein 3, mitochondrial</fullName>
    </recommendedName>
</protein>
<evidence type="ECO:0000256" key="4">
    <source>
        <dbReference type="ARBA" id="ARBA00023098"/>
    </source>
</evidence>
<evidence type="ECO:0000256" key="6">
    <source>
        <dbReference type="ARBA" id="ARBA00037410"/>
    </source>
</evidence>
<evidence type="ECO:0000256" key="7">
    <source>
        <dbReference type="ARBA" id="ARBA00040545"/>
    </source>
</evidence>
<comment type="caution">
    <text evidence="9">The sequence shown here is derived from an EMBL/GenBank/DDBJ whole genome shotgun (WGS) entry which is preliminary data.</text>
</comment>
<dbReference type="PANTHER" id="PTHR43602:SF1">
    <property type="entry name" value="ENOYL-COA HYDRATASE DOMAIN-CONTAINING PROTEIN 3, MITOCHONDRIAL"/>
    <property type="match status" value="1"/>
</dbReference>
<dbReference type="InterPro" id="IPR052377">
    <property type="entry name" value="Mitochondrial_ECH-domain"/>
</dbReference>
<dbReference type="CDD" id="cd06558">
    <property type="entry name" value="crotonase-like"/>
    <property type="match status" value="1"/>
</dbReference>
<evidence type="ECO:0000256" key="5">
    <source>
        <dbReference type="ARBA" id="ARBA00023128"/>
    </source>
</evidence>
<dbReference type="Pfam" id="PF13380">
    <property type="entry name" value="CoA_binding_2"/>
    <property type="match status" value="1"/>
</dbReference>
<evidence type="ECO:0000313" key="10">
    <source>
        <dbReference type="Proteomes" id="UP001057375"/>
    </source>
</evidence>
<dbReference type="Pfam" id="PF00378">
    <property type="entry name" value="ECH_1"/>
    <property type="match status" value="1"/>
</dbReference>
<keyword evidence="4" id="KW-0443">Lipid metabolism</keyword>
<dbReference type="InterPro" id="IPR036291">
    <property type="entry name" value="NAD(P)-bd_dom_sf"/>
</dbReference>
<dbReference type="InterPro" id="IPR001753">
    <property type="entry name" value="Enoyl-CoA_hydra/iso"/>
</dbReference>
<dbReference type="SMART" id="SM00881">
    <property type="entry name" value="CoA_binding"/>
    <property type="match status" value="1"/>
</dbReference>
<evidence type="ECO:0000313" key="9">
    <source>
        <dbReference type="EMBL" id="GKT29565.1"/>
    </source>
</evidence>
<dbReference type="InterPro" id="IPR014748">
    <property type="entry name" value="Enoyl-CoA_hydra_C"/>
</dbReference>
<reference evidence="9" key="1">
    <citation type="submission" date="2022-03" db="EMBL/GenBank/DDBJ databases">
        <title>Draft genome sequence of Aduncisulcus paluster, a free-living microaerophilic Fornicata.</title>
        <authorList>
            <person name="Yuyama I."/>
            <person name="Kume K."/>
            <person name="Tamura T."/>
            <person name="Inagaki Y."/>
            <person name="Hashimoto T."/>
        </authorList>
    </citation>
    <scope>NUCLEOTIDE SEQUENCE</scope>
    <source>
        <strain evidence="9">NY0171</strain>
    </source>
</reference>
<dbReference type="InterPro" id="IPR003781">
    <property type="entry name" value="CoA-bd"/>
</dbReference>
<keyword evidence="5" id="KW-0496">Mitochondrion</keyword>
<evidence type="ECO:0000259" key="8">
    <source>
        <dbReference type="SMART" id="SM00881"/>
    </source>
</evidence>
<proteinExistence type="predicted"/>
<feature type="domain" description="CoA-binding" evidence="8">
    <location>
        <begin position="223"/>
        <end position="307"/>
    </location>
</feature>
<dbReference type="Gene3D" id="3.90.226.10">
    <property type="entry name" value="2-enoyl-CoA Hydratase, Chain A, domain 1"/>
    <property type="match status" value="2"/>
</dbReference>
<evidence type="ECO:0000256" key="1">
    <source>
        <dbReference type="ARBA" id="ARBA00004173"/>
    </source>
</evidence>
<dbReference type="PANTHER" id="PTHR43602">
    <property type="match status" value="1"/>
</dbReference>
<dbReference type="Gene3D" id="3.40.50.720">
    <property type="entry name" value="NAD(P)-binding Rossmann-like Domain"/>
    <property type="match status" value="1"/>
</dbReference>
<keyword evidence="3" id="KW-0809">Transit peptide</keyword>
<comment type="function">
    <text evidence="6">May play a role in fatty acid biosynthesis and insulin sensitivity.</text>
</comment>
<feature type="non-terminal residue" evidence="9">
    <location>
        <position position="311"/>
    </location>
</feature>
<dbReference type="Gene3D" id="1.10.12.10">
    <property type="entry name" value="Lyase 2-enoyl-coa Hydratase, Chain A, domain 2"/>
    <property type="match status" value="1"/>
</dbReference>
<dbReference type="SUPFAM" id="SSF51735">
    <property type="entry name" value="NAD(P)-binding Rossmann-fold domains"/>
    <property type="match status" value="1"/>
</dbReference>
<sequence>MSAQTAGAEAPQSPILLRETVGSIALLTLNRPAARNSLSEGMIAGLHAALNDIRDDRNVRAVVIAANGSAYSAGHDMKELTARRSDADRGRAYFAEIMNACSAMMQAIVHLPKPVVAAAMEMLLTGEPISAATAQSIGLVNRVVPAGTERDVAIALAQQVALKSAYTVKLGKEAFYRQAEMSLTEAYRFAAEVMTENMMARDAEEGIGAFIEKRDPKWQDNILNNVKSIAMVGASPVNVRPSYFAFKYLAQRGYDMIPVNPGHVGKALMGKPFVASLADIDRPVDMIDIFRNSSHIMPVVDEALKLSPQPK</sequence>
<comment type="subcellular location">
    <subcellularLocation>
        <location evidence="1">Mitochondrion</location>
    </subcellularLocation>
</comment>
<organism evidence="9 10">
    <name type="scientific">Aduncisulcus paluster</name>
    <dbReference type="NCBI Taxonomy" id="2918883"/>
    <lineage>
        <taxon>Eukaryota</taxon>
        <taxon>Metamonada</taxon>
        <taxon>Carpediemonas-like organisms</taxon>
        <taxon>Aduncisulcus</taxon>
    </lineage>
</organism>
<dbReference type="EMBL" id="BQXS01000897">
    <property type="protein sequence ID" value="GKT29565.1"/>
    <property type="molecule type" value="Genomic_DNA"/>
</dbReference>
<accession>A0ABQ5KDV5</accession>